<dbReference type="AlphaFoldDB" id="A0ABD0U3I9"/>
<dbReference type="InterPro" id="IPR011051">
    <property type="entry name" value="RmlC_Cupin_sf"/>
</dbReference>
<dbReference type="InterPro" id="IPR003829">
    <property type="entry name" value="Pirin_N_dom"/>
</dbReference>
<feature type="compositionally biased region" description="Pro residues" evidence="3">
    <location>
        <begin position="388"/>
        <end position="397"/>
    </location>
</feature>
<evidence type="ECO:0008006" key="8">
    <source>
        <dbReference type="Google" id="ProtNLM"/>
    </source>
</evidence>
<dbReference type="CDD" id="cd02909">
    <property type="entry name" value="cupin_pirin_N"/>
    <property type="match status" value="2"/>
</dbReference>
<keyword evidence="7" id="KW-1185">Reference proteome</keyword>
<dbReference type="Pfam" id="PF05726">
    <property type="entry name" value="Pirin_C"/>
    <property type="match status" value="2"/>
</dbReference>
<evidence type="ECO:0000313" key="7">
    <source>
        <dbReference type="Proteomes" id="UP001552299"/>
    </source>
</evidence>
<evidence type="ECO:0000256" key="1">
    <source>
        <dbReference type="ARBA" id="ARBA00008416"/>
    </source>
</evidence>
<feature type="region of interest" description="Disordered" evidence="3">
    <location>
        <begin position="542"/>
        <end position="570"/>
    </location>
</feature>
<organism evidence="6 7">
    <name type="scientific">Dendrobium thyrsiflorum</name>
    <name type="common">Pinecone-like raceme dendrobium</name>
    <name type="synonym">Orchid</name>
    <dbReference type="NCBI Taxonomy" id="117978"/>
    <lineage>
        <taxon>Eukaryota</taxon>
        <taxon>Viridiplantae</taxon>
        <taxon>Streptophyta</taxon>
        <taxon>Embryophyta</taxon>
        <taxon>Tracheophyta</taxon>
        <taxon>Spermatophyta</taxon>
        <taxon>Magnoliopsida</taxon>
        <taxon>Liliopsida</taxon>
        <taxon>Asparagales</taxon>
        <taxon>Orchidaceae</taxon>
        <taxon>Epidendroideae</taxon>
        <taxon>Malaxideae</taxon>
        <taxon>Dendrobiinae</taxon>
        <taxon>Dendrobium</taxon>
    </lineage>
</organism>
<feature type="domain" description="Pirin C-terminal" evidence="5">
    <location>
        <begin position="252"/>
        <end position="357"/>
    </location>
</feature>
<dbReference type="Proteomes" id="UP001552299">
    <property type="component" value="Unassembled WGS sequence"/>
</dbReference>
<dbReference type="InterPro" id="IPR012093">
    <property type="entry name" value="Pirin"/>
</dbReference>
<sequence length="1267" mass="142366">MIGITRKSVSISINLHRVLALNQSQKISFCNLDLLNLPVLHPSVLPLHKTRSFLAKQSKKSLSTIMSRISGNHTADHYEIPQILKPRTVVKKVVAKEQAEGEGATVRRSIGRPEHKSLDPFLMLDYAIVAPPARFPFHPHRGIETVTYGLEGDITHEDFDGRKGIIKPGDVQWMTAGRGIVHAGKPIGDSANKNFQLWINLSSKDKMVDPSYQEIQSEDIKRVQINGIEVRVIAGEAFGVRSPIYTRTPTMYLDFTMNPGAELHQPIPEDWNAFFYVIEGEGVFGDEGSVPFSSHHNLVLSNGDGVSVWNKSGRLLRFLLIAGQPLNEPVVQYGPFVMNTREEISQAFEDYQLCKNGFEKAKELKFQEDPEPELEETKGEIEDRSCPLAPPRPPPEYPARNYKPNDTKIGSIRAQMSPDQGLEALLEGSNHNSDYQTVSKFDNLIVKSSGSTRRVQRAQERRNPTSLSQKIIHRTIHDQGIQYRPSALTFYSRLDVLLKAKRSAQGPTLRSRPDILLKARRSVQGSTKLILKLSGSELRTQRYQDRLNPSPNESRSRTRSAVLEGSNHNLDYQTVSKSDNLIVESSGSTRRIQRAQEHRNPTSLSPKMVHRTVDDQGIQYRPPDALLKARHSAQGQTHSAQGQTSYSRPDLLLKARHSAQGHTFRLRPDVLPKARRSAQGQTSCSRPDNFLSLLHKFPPILRSRCPNKKFFVPNRLQKASFSNLKLLYPLLLPQFALIPKPKSISFLTKHNKKSFSAIMSSTSTNTISDLHENPQILKPRTVIKKVLAQEQAEGVGATVRRSIGRPELRNFDPFLLLDYVNPTVHVDMSTWLSSCTVLCFVINIELNKISFSYFLPVVSVLCSFPSRRLRSLFFCFPEELNKISFSYFLPVVSVLCSFPSRRLRSLFFCFPEVSPPAGFPDHPHRGFETVTYVLEGNLAHEDFAGHKGIIGPGDLQWMTAGRGILHSEMPVGNSVNKGLQLWINLSSKDKMIEPNYQELQSKDINRVQKQGVDVRIIAGEAFGVRSPIYTRTPTMYLDFTMNPGAQLHQLIPEGWNGFVYIIDGEGVFGNEGSSPAWSHHTLVLSNGDGVRAWNKSEKPLRFLLIAGQPLDEPVVQYGPFVMNTHEEIEQAFEDYQFCKNGSFIIKQSAQSLLTIMSSTSTAHIGVHHENPQILKPRTVVKKVLAKQQQEGAGAIVRRSIGRPELKTLDPFLLLDYATVSPPAGFPDHPHRGFETVSYVLEVTQIFFSCKKAIKCLLFLSKLIENLL</sequence>
<reference evidence="6 7" key="1">
    <citation type="journal article" date="2024" name="Plant Biotechnol. J.">
        <title>Dendrobium thyrsiflorum genome and its molecular insights into genes involved in important horticultural traits.</title>
        <authorList>
            <person name="Chen B."/>
            <person name="Wang J.Y."/>
            <person name="Zheng P.J."/>
            <person name="Li K.L."/>
            <person name="Liang Y.M."/>
            <person name="Chen X.F."/>
            <person name="Zhang C."/>
            <person name="Zhao X."/>
            <person name="He X."/>
            <person name="Zhang G.Q."/>
            <person name="Liu Z.J."/>
            <person name="Xu Q."/>
        </authorList>
    </citation>
    <scope>NUCLEOTIDE SEQUENCE [LARGE SCALE GENOMIC DNA]</scope>
    <source>
        <strain evidence="6">GZMU011</strain>
    </source>
</reference>
<evidence type="ECO:0000256" key="2">
    <source>
        <dbReference type="RuleBase" id="RU003457"/>
    </source>
</evidence>
<protein>
    <recommendedName>
        <fullName evidence="8">Pirin-like protein</fullName>
    </recommendedName>
</protein>
<feature type="domain" description="Pirin N-terminal" evidence="4">
    <location>
        <begin position="105"/>
        <end position="199"/>
    </location>
</feature>
<gene>
    <name evidence="6" type="ORF">M5K25_025181</name>
</gene>
<feature type="compositionally biased region" description="Basic and acidic residues" evidence="3">
    <location>
        <begin position="375"/>
        <end position="385"/>
    </location>
</feature>
<evidence type="ECO:0000259" key="5">
    <source>
        <dbReference type="Pfam" id="PF05726"/>
    </source>
</evidence>
<dbReference type="CDD" id="cd02247">
    <property type="entry name" value="cupin_pirin_C"/>
    <property type="match status" value="2"/>
</dbReference>
<dbReference type="InterPro" id="IPR014710">
    <property type="entry name" value="RmlC-like_jellyroll"/>
</dbReference>
<dbReference type="Gene3D" id="2.60.120.10">
    <property type="entry name" value="Jelly Rolls"/>
    <property type="match status" value="5"/>
</dbReference>
<dbReference type="InterPro" id="IPR008778">
    <property type="entry name" value="Pirin_C_dom"/>
</dbReference>
<evidence type="ECO:0000313" key="6">
    <source>
        <dbReference type="EMBL" id="KAL0906668.1"/>
    </source>
</evidence>
<name>A0ABD0U3I9_DENTH</name>
<feature type="region of interest" description="Disordered" evidence="3">
    <location>
        <begin position="366"/>
        <end position="401"/>
    </location>
</feature>
<dbReference type="Pfam" id="PF02678">
    <property type="entry name" value="Pirin"/>
    <property type="match status" value="2"/>
</dbReference>
<dbReference type="SUPFAM" id="SSF51182">
    <property type="entry name" value="RmlC-like cupins"/>
    <property type="match status" value="3"/>
</dbReference>
<comment type="similarity">
    <text evidence="1 2">Belongs to the pirin family.</text>
</comment>
<comment type="caution">
    <text evidence="6">The sequence shown here is derived from an EMBL/GenBank/DDBJ whole genome shotgun (WGS) entry which is preliminary data.</text>
</comment>
<dbReference type="PANTHER" id="PTHR13903">
    <property type="entry name" value="PIRIN-RELATED"/>
    <property type="match status" value="1"/>
</dbReference>
<accession>A0ABD0U3I9</accession>
<dbReference type="EMBL" id="JANQDX010000018">
    <property type="protein sequence ID" value="KAL0906668.1"/>
    <property type="molecule type" value="Genomic_DNA"/>
</dbReference>
<feature type="domain" description="Pirin N-terminal" evidence="4">
    <location>
        <begin position="916"/>
        <end position="983"/>
    </location>
</feature>
<evidence type="ECO:0000256" key="3">
    <source>
        <dbReference type="SAM" id="MobiDB-lite"/>
    </source>
</evidence>
<feature type="region of interest" description="Disordered" evidence="3">
    <location>
        <begin position="585"/>
        <end position="607"/>
    </location>
</feature>
<feature type="domain" description="Pirin C-terminal" evidence="5">
    <location>
        <begin position="1036"/>
        <end position="1140"/>
    </location>
</feature>
<proteinExistence type="inferred from homology"/>
<dbReference type="PANTHER" id="PTHR13903:SF8">
    <property type="entry name" value="PIRIN"/>
    <property type="match status" value="1"/>
</dbReference>
<evidence type="ECO:0000259" key="4">
    <source>
        <dbReference type="Pfam" id="PF02678"/>
    </source>
</evidence>